<organism evidence="3 5">
    <name type="scientific">Cercospora beticola</name>
    <name type="common">Sugarbeet leaf spot fungus</name>
    <dbReference type="NCBI Taxonomy" id="122368"/>
    <lineage>
        <taxon>Eukaryota</taxon>
        <taxon>Fungi</taxon>
        <taxon>Dikarya</taxon>
        <taxon>Ascomycota</taxon>
        <taxon>Pezizomycotina</taxon>
        <taxon>Dothideomycetes</taxon>
        <taxon>Dothideomycetidae</taxon>
        <taxon>Mycosphaerellales</taxon>
        <taxon>Mycosphaerellaceae</taxon>
        <taxon>Cercospora</taxon>
    </lineage>
</organism>
<evidence type="ECO:0000256" key="1">
    <source>
        <dbReference type="SAM" id="Phobius"/>
    </source>
</evidence>
<dbReference type="OrthoDB" id="5427350at2759"/>
<evidence type="ECO:0000313" key="4">
    <source>
        <dbReference type="EMBL" id="WPB06484.1"/>
    </source>
</evidence>
<dbReference type="InterPro" id="IPR053143">
    <property type="entry name" value="Arylsulfate_ST"/>
</dbReference>
<dbReference type="InterPro" id="IPR039535">
    <property type="entry name" value="ASST-like"/>
</dbReference>
<feature type="signal peptide" evidence="2">
    <location>
        <begin position="1"/>
        <end position="19"/>
    </location>
</feature>
<dbReference type="PANTHER" id="PTHR35340:SF8">
    <property type="entry name" value="ASST-DOMAIN-CONTAINING PROTEIN"/>
    <property type="match status" value="1"/>
</dbReference>
<evidence type="ECO:0000313" key="5">
    <source>
        <dbReference type="Proteomes" id="UP000230605"/>
    </source>
</evidence>
<proteinExistence type="predicted"/>
<dbReference type="EMBL" id="LKMD01000106">
    <property type="protein sequence ID" value="PIA91658.1"/>
    <property type="molecule type" value="Genomic_DNA"/>
</dbReference>
<protein>
    <recommendedName>
        <fullName evidence="7">ASST-domain-containing protein</fullName>
    </recommendedName>
</protein>
<keyword evidence="6" id="KW-1185">Reference proteome</keyword>
<keyword evidence="1" id="KW-1133">Transmembrane helix</keyword>
<keyword evidence="2" id="KW-0732">Signal</keyword>
<evidence type="ECO:0000313" key="6">
    <source>
        <dbReference type="Proteomes" id="UP001302367"/>
    </source>
</evidence>
<accession>A0A2G5HGJ3</accession>
<name>A0A2G5HGJ3_CERBT</name>
<dbReference type="EMBL" id="CP134190">
    <property type="protein sequence ID" value="WPB06484.1"/>
    <property type="molecule type" value="Genomic_DNA"/>
</dbReference>
<keyword evidence="1" id="KW-0812">Transmembrane</keyword>
<feature type="chain" id="PRO_5013969221" description="ASST-domain-containing protein" evidence="2">
    <location>
        <begin position="20"/>
        <end position="577"/>
    </location>
</feature>
<dbReference type="Proteomes" id="UP001302367">
    <property type="component" value="Chromosome 7"/>
</dbReference>
<gene>
    <name evidence="3" type="ORF">CB0940_09215</name>
    <name evidence="4" type="ORF">RHO25_011141</name>
</gene>
<dbReference type="SUPFAM" id="SSF101898">
    <property type="entry name" value="NHL repeat"/>
    <property type="match status" value="1"/>
</dbReference>
<evidence type="ECO:0000256" key="2">
    <source>
        <dbReference type="SAM" id="SignalP"/>
    </source>
</evidence>
<keyword evidence="1" id="KW-0472">Membrane</keyword>
<dbReference type="AlphaFoldDB" id="A0A2G5HGJ3"/>
<evidence type="ECO:0008006" key="7">
    <source>
        <dbReference type="Google" id="ProtNLM"/>
    </source>
</evidence>
<reference evidence="4 6" key="2">
    <citation type="submission" date="2023-09" db="EMBL/GenBank/DDBJ databases">
        <title>Complete-Gapless Cercospora beticola genome.</title>
        <authorList>
            <person name="Wyatt N.A."/>
            <person name="Spanner R.E."/>
            <person name="Bolton M.D."/>
        </authorList>
    </citation>
    <scope>NUCLEOTIDE SEQUENCE [LARGE SCALE GENOMIC DNA]</scope>
    <source>
        <strain evidence="4">Cb09-40</strain>
    </source>
</reference>
<evidence type="ECO:0000313" key="3">
    <source>
        <dbReference type="EMBL" id="PIA91658.1"/>
    </source>
</evidence>
<dbReference type="Pfam" id="PF14269">
    <property type="entry name" value="Arylsulfotran_2"/>
    <property type="match status" value="1"/>
</dbReference>
<dbReference type="Proteomes" id="UP000230605">
    <property type="component" value="Chromosome 7"/>
</dbReference>
<feature type="transmembrane region" description="Helical" evidence="1">
    <location>
        <begin position="549"/>
        <end position="569"/>
    </location>
</feature>
<sequence>MLVCLAALVAVPQISFCSAQGSFSTPKAFGGKLGDASDLTNFVTRPDIKAPSFNVTQHKPERVSPGYWFVAPYVSLVRESVDAHYYQPCQIGPLIYDGAGELVWSGACLLGNQNAVDFRPFHADGRDYLSMILYSQTPKAIESSKAIVVDDSLQVSSRYEPDSNSGMSLNMHEFNVINNGKTVLHLAKRSIERDITGVKQSSTSSQTGRIVDNGFAEVDLVSKKVLFEWWAADHVPLTDSSGVVSGLTQKAPQGWNWIHMNSVDKNEEGDYVVCARYTDAIYKISGKDSRILWTLGGRSSSFKIPPDLDFSRQHDARFISSSGTEEVISFLNNGGDDHGSTSSASSGLLVSLNTASMTASIINRWPRPSGEITKQRGNFQVLPNGNVFAGWSDNSHISEHSPQSELLMEARWANERFATYRAWKANFTSMPAEPPTLKAFVFGTRREDAILAAYVSWNGATEVDNWRFYGIGRDGQTRILGRMQKTGFETLFQMKGCAAEVYAEAISRDGRVLAKSAAVPTLDADSICSVDRGQSEDILTHFELPRTSYLNATSLFWIACITAVLAYAWRTMRRWKR</sequence>
<reference evidence="3 5" key="1">
    <citation type="submission" date="2015-10" db="EMBL/GenBank/DDBJ databases">
        <title>The cercosporin biosynthetic gene cluster was horizontally transferred to several fungal lineages and shown to be expanded in Cercospora beticola based on microsynteny with recipient genomes.</title>
        <authorList>
            <person name="De Jonge R."/>
            <person name="Ebert M.K."/>
            <person name="Suttle J.C."/>
            <person name="Jurick Ii W.M."/>
            <person name="Secor G.A."/>
            <person name="Thomma B.P."/>
            <person name="Van De Peer Y."/>
            <person name="Bolton M.D."/>
        </authorList>
    </citation>
    <scope>NUCLEOTIDE SEQUENCE [LARGE SCALE GENOMIC DNA]</scope>
    <source>
        <strain evidence="3 5">09-40</strain>
    </source>
</reference>
<dbReference type="PANTHER" id="PTHR35340">
    <property type="entry name" value="PQQ ENZYME REPEAT PROTEIN-RELATED"/>
    <property type="match status" value="1"/>
</dbReference>